<comment type="caution">
    <text evidence="2">The sequence shown here is derived from an EMBL/GenBank/DDBJ whole genome shotgun (WGS) entry which is preliminary data.</text>
</comment>
<dbReference type="EMBL" id="JBHSGI010000002">
    <property type="protein sequence ID" value="MFC4667649.1"/>
    <property type="molecule type" value="Genomic_DNA"/>
</dbReference>
<evidence type="ECO:0000313" key="2">
    <source>
        <dbReference type="EMBL" id="MFC4667649.1"/>
    </source>
</evidence>
<feature type="transmembrane region" description="Helical" evidence="1">
    <location>
        <begin position="31"/>
        <end position="54"/>
    </location>
</feature>
<keyword evidence="3" id="KW-1185">Reference proteome</keyword>
<name>A0ABV9KCI8_9RHOB</name>
<dbReference type="Proteomes" id="UP001595973">
    <property type="component" value="Unassembled WGS sequence"/>
</dbReference>
<gene>
    <name evidence="2" type="ORF">ACFO5X_03720</name>
</gene>
<keyword evidence="1" id="KW-0812">Transmembrane</keyword>
<proteinExistence type="predicted"/>
<accession>A0ABV9KCI8</accession>
<sequence length="66" mass="6881">MTGYLMSSLAAGLMGGVYALAAQGASLWSTLGWYVAGCWGGFALMLGLVILASLQRDQHDSDLEAI</sequence>
<keyword evidence="1" id="KW-0472">Membrane</keyword>
<dbReference type="RefSeq" id="WP_380715884.1">
    <property type="nucleotide sequence ID" value="NZ_JBHSGI010000002.1"/>
</dbReference>
<evidence type="ECO:0000313" key="3">
    <source>
        <dbReference type="Proteomes" id="UP001595973"/>
    </source>
</evidence>
<reference evidence="3" key="1">
    <citation type="journal article" date="2019" name="Int. J. Syst. Evol. Microbiol.">
        <title>The Global Catalogue of Microorganisms (GCM) 10K type strain sequencing project: providing services to taxonomists for standard genome sequencing and annotation.</title>
        <authorList>
            <consortium name="The Broad Institute Genomics Platform"/>
            <consortium name="The Broad Institute Genome Sequencing Center for Infectious Disease"/>
            <person name="Wu L."/>
            <person name="Ma J."/>
        </authorList>
    </citation>
    <scope>NUCLEOTIDE SEQUENCE [LARGE SCALE GENOMIC DNA]</scope>
    <source>
        <strain evidence="3">CGMCC 4.7283</strain>
    </source>
</reference>
<evidence type="ECO:0008006" key="4">
    <source>
        <dbReference type="Google" id="ProtNLM"/>
    </source>
</evidence>
<protein>
    <recommendedName>
        <fullName evidence="4">MFS transporter</fullName>
    </recommendedName>
</protein>
<keyword evidence="1" id="KW-1133">Transmembrane helix</keyword>
<evidence type="ECO:0000256" key="1">
    <source>
        <dbReference type="SAM" id="Phobius"/>
    </source>
</evidence>
<organism evidence="2 3">
    <name type="scientific">Seohaeicola nanhaiensis</name>
    <dbReference type="NCBI Taxonomy" id="1387282"/>
    <lineage>
        <taxon>Bacteria</taxon>
        <taxon>Pseudomonadati</taxon>
        <taxon>Pseudomonadota</taxon>
        <taxon>Alphaproteobacteria</taxon>
        <taxon>Rhodobacterales</taxon>
        <taxon>Roseobacteraceae</taxon>
        <taxon>Seohaeicola</taxon>
    </lineage>
</organism>